<name>A0AAW3ZGB9_9GAMM</name>
<dbReference type="Proteomes" id="UP000613768">
    <property type="component" value="Unassembled WGS sequence"/>
</dbReference>
<comment type="caution">
    <text evidence="1">The sequence shown here is derived from an EMBL/GenBank/DDBJ whole genome shotgun (WGS) entry which is preliminary data.</text>
</comment>
<keyword evidence="2" id="KW-1185">Reference proteome</keyword>
<dbReference type="EMBL" id="JACYTR010000007">
    <property type="protein sequence ID" value="MBD8525168.1"/>
    <property type="molecule type" value="Genomic_DNA"/>
</dbReference>
<evidence type="ECO:0000313" key="2">
    <source>
        <dbReference type="Proteomes" id="UP000613768"/>
    </source>
</evidence>
<evidence type="ECO:0000313" key="1">
    <source>
        <dbReference type="EMBL" id="MBD8525168.1"/>
    </source>
</evidence>
<reference evidence="1 2" key="1">
    <citation type="submission" date="2020-09" db="EMBL/GenBank/DDBJ databases">
        <title>Pseudoxanthomonas sp. CAU 1598 isolated from sand of Yaerae Beach.</title>
        <authorList>
            <person name="Kim W."/>
        </authorList>
    </citation>
    <scope>NUCLEOTIDE SEQUENCE [LARGE SCALE GENOMIC DNA]</scope>
    <source>
        <strain evidence="1 2">CAU 1598</strain>
    </source>
</reference>
<protein>
    <submittedName>
        <fullName evidence="1">Uncharacterized protein</fullName>
    </submittedName>
</protein>
<accession>A0AAW3ZGB9</accession>
<gene>
    <name evidence="1" type="ORF">IFO71_05375</name>
</gene>
<dbReference type="AlphaFoldDB" id="A0AAW3ZGB9"/>
<proteinExistence type="predicted"/>
<sequence length="121" mass="11955">MFSVSRQTLGDARAPVEISAAARAMAGVSGLAAGTQLQMFVQYVGAFGGNGRSFAPFSPIQSFNDRFAVADAGQAARSEAAEAALVQQAAAEPSTASAASAVAAYRATAPAVTGAGLAETA</sequence>
<dbReference type="RefSeq" id="WP_192028515.1">
    <property type="nucleotide sequence ID" value="NZ_JACYTR010000007.1"/>
</dbReference>
<organism evidence="1 2">
    <name type="scientific">Pseudomarimonas arenosa</name>
    <dbReference type="NCBI Taxonomy" id="2774145"/>
    <lineage>
        <taxon>Bacteria</taxon>
        <taxon>Pseudomonadati</taxon>
        <taxon>Pseudomonadota</taxon>
        <taxon>Gammaproteobacteria</taxon>
        <taxon>Lysobacterales</taxon>
        <taxon>Lysobacteraceae</taxon>
        <taxon>Pseudomarimonas</taxon>
    </lineage>
</organism>